<dbReference type="InterPro" id="IPR008979">
    <property type="entry name" value="Galactose-bd-like_sf"/>
</dbReference>
<dbReference type="InterPro" id="IPR030392">
    <property type="entry name" value="S74_ICA"/>
</dbReference>
<dbReference type="Gene3D" id="2.60.40.10">
    <property type="entry name" value="Immunoglobulins"/>
    <property type="match status" value="1"/>
</dbReference>
<dbReference type="InterPro" id="IPR010572">
    <property type="entry name" value="Tail_dom"/>
</dbReference>
<proteinExistence type="predicted"/>
<dbReference type="OrthoDB" id="2240714at2"/>
<comment type="caution">
    <text evidence="5">The sequence shown here is derived from an EMBL/GenBank/DDBJ whole genome shotgun (WGS) entry which is preliminary data.</text>
</comment>
<evidence type="ECO:0008006" key="7">
    <source>
        <dbReference type="Google" id="ProtNLM"/>
    </source>
</evidence>
<gene>
    <name evidence="5" type="ORF">D4N35_013915</name>
</gene>
<dbReference type="EMBL" id="QYTU02000034">
    <property type="protein sequence ID" value="RWR06757.1"/>
    <property type="molecule type" value="Genomic_DNA"/>
</dbReference>
<dbReference type="InterPro" id="IPR036116">
    <property type="entry name" value="FN3_sf"/>
</dbReference>
<dbReference type="SUPFAM" id="SSF49265">
    <property type="entry name" value="Fibronectin type III"/>
    <property type="match status" value="1"/>
</dbReference>
<protein>
    <recommendedName>
        <fullName evidence="7">Peptidase S74 domain-containing protein</fullName>
    </recommendedName>
</protein>
<feature type="domain" description="Peptidase S74" evidence="4">
    <location>
        <begin position="1583"/>
        <end position="1704"/>
    </location>
</feature>
<evidence type="ECO:0000259" key="3">
    <source>
        <dbReference type="PROSITE" id="PS50853"/>
    </source>
</evidence>
<evidence type="ECO:0000313" key="6">
    <source>
        <dbReference type="Proteomes" id="UP000273811"/>
    </source>
</evidence>
<dbReference type="Gene3D" id="2.60.120.260">
    <property type="entry name" value="Galactose-binding domain-like"/>
    <property type="match status" value="2"/>
</dbReference>
<dbReference type="GO" id="GO:0016798">
    <property type="term" value="F:hydrolase activity, acting on glycosyl bonds"/>
    <property type="evidence" value="ECO:0007669"/>
    <property type="project" value="InterPro"/>
</dbReference>
<keyword evidence="2" id="KW-0175">Coiled coil</keyword>
<dbReference type="PROSITE" id="PS50853">
    <property type="entry name" value="FN3"/>
    <property type="match status" value="1"/>
</dbReference>
<dbReference type="Pfam" id="PF02018">
    <property type="entry name" value="CBM_4_9"/>
    <property type="match status" value="2"/>
</dbReference>
<evidence type="ECO:0000256" key="1">
    <source>
        <dbReference type="ARBA" id="ARBA00022801"/>
    </source>
</evidence>
<dbReference type="Proteomes" id="UP000273811">
    <property type="component" value="Unassembled WGS sequence"/>
</dbReference>
<accession>A0A443IMB5</accession>
<name>A0A443IMB5_9BACI</name>
<dbReference type="RefSeq" id="WP_120074703.1">
    <property type="nucleotide sequence ID" value="NZ_CP126113.1"/>
</dbReference>
<reference evidence="5" key="1">
    <citation type="submission" date="2018-12" db="EMBL/GenBank/DDBJ databases">
        <authorList>
            <person name="Sun L."/>
            <person name="Chen Z."/>
        </authorList>
    </citation>
    <scope>NUCLEOTIDE SEQUENCE [LARGE SCALE GENOMIC DNA]</scope>
    <source>
        <strain evidence="5">DSM 16012</strain>
    </source>
</reference>
<sequence length="1705" mass="186408">MAELYIFSQDDVLLTTLSESAGLVSAPFKDQLNSVPDEPFSFTVEADAERAKYVKEENQVVFRDKEGDLRLYVIKEIDDVDNNDGPQTTAICEPAFMELKEHIVVDRRFVNKEAQEALNAALEGTRWTGTVEVSLGKATTNFYYISSVDAIWNILEVWGGDFKDVVTFDGNKITKREIRIKQRLGADRGARFEIDHNIEEIQRTILSYPVTALYGRGASLEIEDDEGNHTGGYTRLIDFADVEWKKSKGDPVDKPKGQKWVGDPDALLKYGRKHNGQLLHRFGVWENGDYDDPAKLLQATWDALQEAKKPEVHYKLSVDLLDKDVSLGDTARAIDRQFARPIEIQTRVIAIEYDLLDIEGTAIVEMGQFLSAHYDDVYRELDDLKKEINKPRPTKPIDNGSFPDKVPGTPVNVEAVGSFKTIQLYWDYDSAVYISHYEVYGSQVKDFVPDSQHLLWRGRTSAFVHEVDTDQVWYYRVRAVNTRGTAGGYSQQVSASTVRIISDDILFGPDIAAELRELSKTAQLLADGTIDLSMIGEDVTAEIDTAKDRAQDAVTRANQAMADAQAAIANAQSAFDEAVNAHTIADAAKQASEAAGRVAGEAHDQASTALTDAQKAMTDAQSALTGISDLQTSVNMEFQTINGQLSSKVSLTEFNGLKGTVTNHTTLIQQTQIDIKSKADKTYVDTIKGTVDSHSTLIQQNAEEIRSKASQSSVNTLSGKVETHESLISQNAREIASKISTVDANAKFATQSQLTQTAGSLTSQITAVQTNLDNLEIGGRNLLLNSAFFSGNYSNWSNIGSPSTRTVVDISDLTGFPKAFKVTTSGNNQGIQQTVKVDPNEEFTLSWWARKADDNLNYIQIIYTNITTGTTSYIVAGGTHTNEWKKYSFKFKYNTSSVIIRLGCGNTTKYGTSYFTGVKLEKGNKATDWSPAPEDLVSTVQFSQLQQTVDSINGQITKKVDKTIYDAFVQQTAQSLSSKVSQGEYDSNNNLINNRFSSITQTVQGIQAQVQDNKGNISTVTQLANALQTRMTNAEGSISTLTQTASSLQSTITSVINDLEGLGNSGANLLPDGSFENGGFGWGKSSRFSVISSDSHTGSKCLNIASGSGAAQIKMINTIPVTPGNKYEISYWYKTSSDANGKSDNQKLRFGRADGSHIISYGWNGAQTTWKKYTAIWTAPSDVKEVQVSIIANHTTGWVRWDDVSIVDVTEREATQSQISQLSDAINLRVEKKKIINEINISTEGILIAGQKIHITGQTKIDNGTIKTAMIADAAINSAKIANAAVGTAAIANAAITRAKLGTAVVGTAQIEDAAITDAKIHSLSADKINAGAIRGIDIYGSKFRSSAGTDYMEIVGGEINLMLNNGRRMFLSPTGLYGYNAGGDIRFQADHARVTSSAFGTSNGNVYLAAADDTGSGVTGEARVVRYSSLGGSGSAEDYRYLPLRTNALKGPPGLNLYVGTDNEFRIMSEGLTSGGVYRNVRANGIYANFIEAHGDASNPNIYVRSFNGGELRVTAKDSVDNFQNIRAKYFYGSRVVLSADFTGVKNFHIQTAGDGEVQITARADTSAFRPIRASSFPTGTSLRENKTDIETFDDDVLSVIRDASAYLYRIKGDEYRGQKQLGLMVDETPRVLHGETGDSIEMYALGTYLWRGVQQLDTKVTDVADDVQQLVTNVTDIADDVEWLKIENQYLKQKIKQLEDKVA</sequence>
<dbReference type="NCBIfam" id="TIGR01665">
    <property type="entry name" value="put_anti_recept"/>
    <property type="match status" value="1"/>
</dbReference>
<keyword evidence="6" id="KW-1185">Reference proteome</keyword>
<dbReference type="InterPro" id="IPR007119">
    <property type="entry name" value="Phage_tail_spike_N"/>
</dbReference>
<feature type="domain" description="Fibronectin type-III" evidence="3">
    <location>
        <begin position="406"/>
        <end position="500"/>
    </location>
</feature>
<evidence type="ECO:0000256" key="2">
    <source>
        <dbReference type="SAM" id="Coils"/>
    </source>
</evidence>
<feature type="coiled-coil region" evidence="2">
    <location>
        <begin position="547"/>
        <end position="581"/>
    </location>
</feature>
<dbReference type="PROSITE" id="PS51688">
    <property type="entry name" value="ICA"/>
    <property type="match status" value="1"/>
</dbReference>
<dbReference type="Pfam" id="PF06605">
    <property type="entry name" value="Prophage_tail"/>
    <property type="match status" value="1"/>
</dbReference>
<dbReference type="InterPro" id="IPR003961">
    <property type="entry name" value="FN3_dom"/>
</dbReference>
<dbReference type="InterPro" id="IPR003305">
    <property type="entry name" value="CenC_carb-bd"/>
</dbReference>
<evidence type="ECO:0000259" key="4">
    <source>
        <dbReference type="PROSITE" id="PS51688"/>
    </source>
</evidence>
<dbReference type="SUPFAM" id="SSF49785">
    <property type="entry name" value="Galactose-binding domain-like"/>
    <property type="match status" value="2"/>
</dbReference>
<evidence type="ECO:0000313" key="5">
    <source>
        <dbReference type="EMBL" id="RWR06757.1"/>
    </source>
</evidence>
<dbReference type="InterPro" id="IPR013783">
    <property type="entry name" value="Ig-like_fold"/>
</dbReference>
<keyword evidence="1" id="KW-0378">Hydrolase</keyword>
<organism evidence="5 6">
    <name type="scientific">Siminovitchia fortis</name>
    <dbReference type="NCBI Taxonomy" id="254758"/>
    <lineage>
        <taxon>Bacteria</taxon>
        <taxon>Bacillati</taxon>
        <taxon>Bacillota</taxon>
        <taxon>Bacilli</taxon>
        <taxon>Bacillales</taxon>
        <taxon>Bacillaceae</taxon>
        <taxon>Siminovitchia</taxon>
    </lineage>
</organism>
<dbReference type="Gene3D" id="1.20.5.340">
    <property type="match status" value="1"/>
</dbReference>